<dbReference type="PANTHER" id="PTHR42935">
    <property type="entry name" value="SLR0930 PROTEIN"/>
    <property type="match status" value="1"/>
</dbReference>
<dbReference type="EMBL" id="FRBR01000015">
    <property type="protein sequence ID" value="SHM40616.1"/>
    <property type="molecule type" value="Genomic_DNA"/>
</dbReference>
<name>A0A1M7IIG9_9RHOB</name>
<dbReference type="InterPro" id="IPR008533">
    <property type="entry name" value="DUF815"/>
</dbReference>
<organism evidence="1 2">
    <name type="scientific">Roseovarius pacificus</name>
    <dbReference type="NCBI Taxonomy" id="337701"/>
    <lineage>
        <taxon>Bacteria</taxon>
        <taxon>Pseudomonadati</taxon>
        <taxon>Pseudomonadota</taxon>
        <taxon>Alphaproteobacteria</taxon>
        <taxon>Rhodobacterales</taxon>
        <taxon>Roseobacteraceae</taxon>
        <taxon>Roseovarius</taxon>
    </lineage>
</organism>
<evidence type="ECO:0000313" key="2">
    <source>
        <dbReference type="Proteomes" id="UP000183974"/>
    </source>
</evidence>
<dbReference type="Pfam" id="PF05673">
    <property type="entry name" value="DUF815"/>
    <property type="match status" value="1"/>
</dbReference>
<proteinExistence type="predicted"/>
<sequence>MDLLKRGVAALERISPEPQRTDFFSSDIFLWRGDGYLEPIKQSNGLDLLLLHGIDRARDTLYDNTRIFADGLPANHALLWGARGCGKSSLVKAVHRKINENEPGSLALVELLSDDIESLPELYDLLRDTDRRYIIFCDDLAFDDGDKTYKALKSVLDGGVRGSPSNILLYVTSNRRHLLSRDMIENEKSTALHAGEATEEKVSLSDRFGLWLGIHSIDQSAYLEIVEKYADYFNLKIAREELRKEALDWVSQRGSRSGRVAWQFIRSFAGQHGTAIPE</sequence>
<dbReference type="InterPro" id="IPR027417">
    <property type="entry name" value="P-loop_NTPase"/>
</dbReference>
<keyword evidence="2" id="KW-1185">Reference proteome</keyword>
<accession>A0A1M7IIG9</accession>
<reference evidence="1 2" key="1">
    <citation type="submission" date="2016-11" db="EMBL/GenBank/DDBJ databases">
        <authorList>
            <person name="Jaros S."/>
            <person name="Januszkiewicz K."/>
            <person name="Wedrychowicz H."/>
        </authorList>
    </citation>
    <scope>NUCLEOTIDE SEQUENCE [LARGE SCALE GENOMIC DNA]</scope>
    <source>
        <strain evidence="1 2">DSM 29589</strain>
    </source>
</reference>
<dbReference type="AlphaFoldDB" id="A0A1M7IIG9"/>
<dbReference type="Proteomes" id="UP000183974">
    <property type="component" value="Unassembled WGS sequence"/>
</dbReference>
<evidence type="ECO:0000313" key="1">
    <source>
        <dbReference type="EMBL" id="SHM40616.1"/>
    </source>
</evidence>
<dbReference type="Gene3D" id="3.40.50.300">
    <property type="entry name" value="P-loop containing nucleotide triphosphate hydrolases"/>
    <property type="match status" value="1"/>
</dbReference>
<dbReference type="SUPFAM" id="SSF52540">
    <property type="entry name" value="P-loop containing nucleoside triphosphate hydrolases"/>
    <property type="match status" value="1"/>
</dbReference>
<gene>
    <name evidence="1" type="ORF">SAMN05444398_115101</name>
</gene>
<dbReference type="STRING" id="337701.SAMN05444398_115101"/>
<protein>
    <submittedName>
        <fullName evidence="1">Uncharacterized protein</fullName>
    </submittedName>
</protein>
<dbReference type="PANTHER" id="PTHR42935:SF1">
    <property type="entry name" value="SLR0930 PROTEIN"/>
    <property type="match status" value="1"/>
</dbReference>